<evidence type="ECO:0000313" key="2">
    <source>
        <dbReference type="EMBL" id="KAK4089679.1"/>
    </source>
</evidence>
<feature type="region of interest" description="Disordered" evidence="1">
    <location>
        <begin position="207"/>
        <end position="270"/>
    </location>
</feature>
<comment type="caution">
    <text evidence="2">The sequence shown here is derived from an EMBL/GenBank/DDBJ whole genome shotgun (WGS) entry which is preliminary data.</text>
</comment>
<accession>A0ABR0C043</accession>
<sequence>MAPMAAPSLPVYRGTDIKRNSRTPGTLKEELSFTAEQKSFSAQGEGGRGVPGPGPPRSPSVTLHALDAGACAAQRRRRCAVVALRRRRMSLAARPSSVGARGPPPLPASARTDGTRRRTREGGGATGSIDRMYIIAYLHADDRYYEAASIGDYLSRQIDLLLDLVCKAQQRKQETRRACLSAPPPPPLLFLHHHPSLFVRPSVSYMPKESPAAGTRGKGCRIASHVSPPVPPLTHPPTPPLPLSYPPKTSSSIETQRGKKREGEKKRQTNDGLAMLRRARAVRPGWAAVRWHQVQPPGLPWTMIMQASGQTDVHADSTVQTAFRFRLCVSLLGLQKTAPTHVRTHARTHVFLHFLPSASGIRIPTRPSARPVGTASHNRTLWRNSTAAQVHEICTALPFVRYFLLTQEKRDTSHAAATAAALVRTPELGALACFDGAPAGAQRTRQETASTATCVGVGGARGRGRAWIPQVHTVLPPSSLPVPPF</sequence>
<evidence type="ECO:0000256" key="1">
    <source>
        <dbReference type="SAM" id="MobiDB-lite"/>
    </source>
</evidence>
<feature type="region of interest" description="Disordered" evidence="1">
    <location>
        <begin position="1"/>
        <end position="61"/>
    </location>
</feature>
<reference evidence="2 3" key="1">
    <citation type="journal article" date="2024" name="Microbiol. Resour. Announc.">
        <title>Genome annotations for the ascomycete fungi Trichoderma harzianum, Trichoderma aggressivum, and Purpureocillium lilacinum.</title>
        <authorList>
            <person name="Beijen E.P.W."/>
            <person name="Ohm R.A."/>
        </authorList>
    </citation>
    <scope>NUCLEOTIDE SEQUENCE [LARGE SCALE GENOMIC DNA]</scope>
    <source>
        <strain evidence="2 3">CBS 150709</strain>
    </source>
</reference>
<keyword evidence="3" id="KW-1185">Reference proteome</keyword>
<evidence type="ECO:0000313" key="3">
    <source>
        <dbReference type="Proteomes" id="UP001287286"/>
    </source>
</evidence>
<proteinExistence type="predicted"/>
<gene>
    <name evidence="2" type="ORF">Purlil1_5782</name>
</gene>
<feature type="compositionally biased region" description="Pro residues" evidence="1">
    <location>
        <begin position="228"/>
        <end position="245"/>
    </location>
</feature>
<dbReference type="Proteomes" id="UP001287286">
    <property type="component" value="Unassembled WGS sequence"/>
</dbReference>
<feature type="region of interest" description="Disordered" evidence="1">
    <location>
        <begin position="92"/>
        <end position="125"/>
    </location>
</feature>
<name>A0ABR0C043_PURLI</name>
<feature type="compositionally biased region" description="Low complexity" evidence="1">
    <location>
        <begin position="246"/>
        <end position="255"/>
    </location>
</feature>
<dbReference type="EMBL" id="JAWRVI010000018">
    <property type="protein sequence ID" value="KAK4089679.1"/>
    <property type="molecule type" value="Genomic_DNA"/>
</dbReference>
<organism evidence="2 3">
    <name type="scientific">Purpureocillium lilacinum</name>
    <name type="common">Paecilomyces lilacinus</name>
    <dbReference type="NCBI Taxonomy" id="33203"/>
    <lineage>
        <taxon>Eukaryota</taxon>
        <taxon>Fungi</taxon>
        <taxon>Dikarya</taxon>
        <taxon>Ascomycota</taxon>
        <taxon>Pezizomycotina</taxon>
        <taxon>Sordariomycetes</taxon>
        <taxon>Hypocreomycetidae</taxon>
        <taxon>Hypocreales</taxon>
        <taxon>Ophiocordycipitaceae</taxon>
        <taxon>Purpureocillium</taxon>
    </lineage>
</organism>
<protein>
    <submittedName>
        <fullName evidence="2">Uncharacterized protein</fullName>
    </submittedName>
</protein>